<dbReference type="CDD" id="cd06576">
    <property type="entry name" value="PASTA_Pbp2x-like_1"/>
    <property type="match status" value="1"/>
</dbReference>
<dbReference type="PANTHER" id="PTHR30627:SF26">
    <property type="entry name" value="PENICILLIN-BINDING PROTEIN 2B"/>
    <property type="match status" value="1"/>
</dbReference>
<dbReference type="SMART" id="SM00740">
    <property type="entry name" value="PASTA"/>
    <property type="match status" value="2"/>
</dbReference>
<dbReference type="Proteomes" id="UP000595254">
    <property type="component" value="Chromosome"/>
</dbReference>
<comment type="pathway">
    <text evidence="2">Cell wall biogenesis; peptidoglycan biosynthesis.</text>
</comment>
<evidence type="ECO:0000313" key="10">
    <source>
        <dbReference type="Proteomes" id="UP000595254"/>
    </source>
</evidence>
<dbReference type="Gene3D" id="3.40.710.10">
    <property type="entry name" value="DD-peptidase/beta-lactamase superfamily"/>
    <property type="match status" value="1"/>
</dbReference>
<comment type="subcellular location">
    <subcellularLocation>
        <location evidence="1">Membrane</location>
    </subcellularLocation>
</comment>
<dbReference type="AlphaFoldDB" id="A0A974NR47"/>
<accession>A0A974NR47</accession>
<dbReference type="GO" id="GO:0005886">
    <property type="term" value="C:plasma membrane"/>
    <property type="evidence" value="ECO:0007669"/>
    <property type="project" value="TreeGrafter"/>
</dbReference>
<gene>
    <name evidence="9" type="ORF">I6J18_07155</name>
</gene>
<keyword evidence="10" id="KW-1185">Reference proteome</keyword>
<dbReference type="KEGG" id="ppsr:I6J18_07155"/>
<protein>
    <recommendedName>
        <fullName evidence="4">serine-type D-Ala-D-Ala carboxypeptidase</fullName>
        <ecNumber evidence="4">3.4.16.4</ecNumber>
    </recommendedName>
</protein>
<dbReference type="EC" id="3.4.16.4" evidence="4"/>
<evidence type="ECO:0000256" key="6">
    <source>
        <dbReference type="ARBA" id="ARBA00034000"/>
    </source>
</evidence>
<dbReference type="SUPFAM" id="SSF56519">
    <property type="entry name" value="Penicillin binding protein dimerisation domain"/>
    <property type="match status" value="1"/>
</dbReference>
<evidence type="ECO:0000313" key="9">
    <source>
        <dbReference type="EMBL" id="QQT02571.1"/>
    </source>
</evidence>
<evidence type="ECO:0000256" key="2">
    <source>
        <dbReference type="ARBA" id="ARBA00004752"/>
    </source>
</evidence>
<dbReference type="Gene3D" id="3.30.70.2110">
    <property type="match status" value="1"/>
</dbReference>
<reference evidence="9 10" key="1">
    <citation type="submission" date="2021-01" db="EMBL/GenBank/DDBJ databases">
        <title>FDA dAtabase for Regulatory Grade micrObial Sequences (FDA-ARGOS): Supporting development and validation of Infectious Disease Dx tests.</title>
        <authorList>
            <person name="Nelson B."/>
            <person name="Plummer A."/>
            <person name="Tallon L."/>
            <person name="Sadzewicz L."/>
            <person name="Zhao X."/>
            <person name="Boylan J."/>
            <person name="Ott S."/>
            <person name="Bowen H."/>
            <person name="Vavikolanu K."/>
            <person name="Mehta A."/>
            <person name="Aluvathingal J."/>
            <person name="Nadendla S."/>
            <person name="Myers T."/>
            <person name="Yan Y."/>
            <person name="Sichtig H."/>
        </authorList>
    </citation>
    <scope>NUCLEOTIDE SEQUENCE [LARGE SCALE GENOMIC DNA]</scope>
    <source>
        <strain evidence="9 10">FDAARGOS_1161</strain>
    </source>
</reference>
<keyword evidence="5" id="KW-0472">Membrane</keyword>
<dbReference type="InterPro" id="IPR012338">
    <property type="entry name" value="Beta-lactam/transpept-like"/>
</dbReference>
<comment type="similarity">
    <text evidence="3">Belongs to the transpeptidase family.</text>
</comment>
<dbReference type="Pfam" id="PF03717">
    <property type="entry name" value="PBP_dimer"/>
    <property type="match status" value="1"/>
</dbReference>
<dbReference type="GO" id="GO:0008658">
    <property type="term" value="F:penicillin binding"/>
    <property type="evidence" value="ECO:0007669"/>
    <property type="project" value="InterPro"/>
</dbReference>
<comment type="catalytic activity">
    <reaction evidence="6">
        <text>Preferential cleavage: (Ac)2-L-Lys-D-Ala-|-D-Ala. Also transpeptidation of peptidyl-alanyl moieties that are N-acyl substituents of D-alanine.</text>
        <dbReference type="EC" id="3.4.16.4"/>
    </reaction>
</comment>
<dbReference type="EMBL" id="CP068053">
    <property type="protein sequence ID" value="QQT02571.1"/>
    <property type="molecule type" value="Genomic_DNA"/>
</dbReference>
<dbReference type="Gene3D" id="2.20.70.70">
    <property type="match status" value="1"/>
</dbReference>
<dbReference type="InterPro" id="IPR001460">
    <property type="entry name" value="PCN-bd_Tpept"/>
</dbReference>
<dbReference type="GO" id="GO:0071555">
    <property type="term" value="P:cell wall organization"/>
    <property type="evidence" value="ECO:0007669"/>
    <property type="project" value="TreeGrafter"/>
</dbReference>
<organism evidence="9 10">
    <name type="scientific">Peribacillus psychrosaccharolyticus</name>
    <name type="common">Bacillus psychrosaccharolyticus</name>
    <dbReference type="NCBI Taxonomy" id="1407"/>
    <lineage>
        <taxon>Bacteria</taxon>
        <taxon>Bacillati</taxon>
        <taxon>Bacillota</taxon>
        <taxon>Bacilli</taxon>
        <taxon>Bacillales</taxon>
        <taxon>Bacillaceae</taxon>
        <taxon>Peribacillus</taxon>
    </lineage>
</organism>
<dbReference type="InterPro" id="IPR036138">
    <property type="entry name" value="PBP_dimer_sf"/>
</dbReference>
<proteinExistence type="inferred from homology"/>
<evidence type="ECO:0000256" key="1">
    <source>
        <dbReference type="ARBA" id="ARBA00004370"/>
    </source>
</evidence>
<dbReference type="CDD" id="cd06575">
    <property type="entry name" value="PASTA_Pbp2x-like_2"/>
    <property type="match status" value="1"/>
</dbReference>
<dbReference type="InterPro" id="IPR005543">
    <property type="entry name" value="PASTA_dom"/>
</dbReference>
<name>A0A974NR47_PERPY</name>
<dbReference type="SUPFAM" id="SSF56601">
    <property type="entry name" value="beta-lactamase/transpeptidase-like"/>
    <property type="match status" value="1"/>
</dbReference>
<dbReference type="InterPro" id="IPR005311">
    <property type="entry name" value="PBP_dimer"/>
</dbReference>
<evidence type="ECO:0000256" key="4">
    <source>
        <dbReference type="ARBA" id="ARBA00012448"/>
    </source>
</evidence>
<feature type="compositionally biased region" description="Low complexity" evidence="7">
    <location>
        <begin position="456"/>
        <end position="469"/>
    </location>
</feature>
<feature type="region of interest" description="Disordered" evidence="7">
    <location>
        <begin position="456"/>
        <end position="475"/>
    </location>
</feature>
<dbReference type="Pfam" id="PF00905">
    <property type="entry name" value="Transpeptidase"/>
    <property type="match status" value="1"/>
</dbReference>
<evidence type="ECO:0000256" key="5">
    <source>
        <dbReference type="ARBA" id="ARBA00023136"/>
    </source>
</evidence>
<dbReference type="GO" id="GO:0009002">
    <property type="term" value="F:serine-type D-Ala-D-Ala carboxypeptidase activity"/>
    <property type="evidence" value="ECO:0007669"/>
    <property type="project" value="UniProtKB-EC"/>
</dbReference>
<dbReference type="PROSITE" id="PS51178">
    <property type="entry name" value="PASTA"/>
    <property type="match status" value="1"/>
</dbReference>
<feature type="region of interest" description="Disordered" evidence="7">
    <location>
        <begin position="710"/>
        <end position="729"/>
    </location>
</feature>
<feature type="domain" description="PASTA" evidence="8">
    <location>
        <begin position="589"/>
        <end position="650"/>
    </location>
</feature>
<dbReference type="Gene3D" id="3.90.1310.10">
    <property type="entry name" value="Penicillin-binding protein 2a (Domain 2)"/>
    <property type="match status" value="1"/>
</dbReference>
<evidence type="ECO:0000256" key="7">
    <source>
        <dbReference type="SAM" id="MobiDB-lite"/>
    </source>
</evidence>
<dbReference type="InterPro" id="IPR050515">
    <property type="entry name" value="Beta-lactam/transpept"/>
</dbReference>
<dbReference type="SUPFAM" id="SSF54184">
    <property type="entry name" value="Penicillin-binding protein 2x (pbp-2x), c-terminal domain"/>
    <property type="match status" value="2"/>
</dbReference>
<evidence type="ECO:0000259" key="8">
    <source>
        <dbReference type="PROSITE" id="PS51178"/>
    </source>
</evidence>
<dbReference type="Pfam" id="PF03793">
    <property type="entry name" value="PASTA"/>
    <property type="match status" value="2"/>
</dbReference>
<dbReference type="PANTHER" id="PTHR30627">
    <property type="entry name" value="PEPTIDOGLYCAN D,D-TRANSPEPTIDASE"/>
    <property type="match status" value="1"/>
</dbReference>
<sequence length="729" mass="79672">MMQKQKNMKYGAVGLFLLFVLLFFALVSRFLYIEITGQAGGEVLAAKMEKKYEKKRTIEAQRGSIVDRNGEVIAEDTASYSLIAILDKDASHVEDPEKTAAELSKYIDLTEEEIYKILTKKTASGTPYQVEFGTAGRDLSNSVKLKIEKLKLPGITFNRDSKRFYPNGVFSSHLIGYVEKDPDTNETVGKLGIEKYLNEEMKETNGEVKFESDRWGLLLPNSKESVTAPKNGSKVALTLDKKIQTFLEDSMSKVQEEYNPSEIIAIVSNPKTGEILAMGQRPTFHPKTKEGLTDTWHNLAIEESFEPGSTMKAFTLAAAVEEGAFNPNDTFVTGSYKVPGTTAIKDHSGIPAGKRITFLDGIQRSSNVGIATIAMDKLGADKFREYLTKFGFEKPTGIDLPFETAGIIQYKYKRDKASTAMGQATAITPIQQIQAASAIANDGKMMRPYVIKEITDGNTGKNTKTTKPTASGQPISAETAKKVREYLGTVITGKHGTGKKYKIDGYEVAGKTGTAQYSEGGKIVRGASDYIYSFIGMAPKDDPELVMYVAIKQPQLKAGKAGADALSAIFNPVMKNSLQYLNIKPTNIKSQDAGKLEDYKGQHVSTVAASLKKAGNEPVLIGKGTTIVEQSPKAGTTLLEGEKVILRTDGNLVAPDMTGWSLRDVMKFANLAELQLNTAGSGYVSKQNIKVGKMIKKGDYCIVELKHPSQLTKQSKKQSDEKADDEVSD</sequence>
<evidence type="ECO:0000256" key="3">
    <source>
        <dbReference type="ARBA" id="ARBA00007171"/>
    </source>
</evidence>